<dbReference type="OrthoDB" id="9802676at2"/>
<evidence type="ECO:0000313" key="11">
    <source>
        <dbReference type="Proteomes" id="UP000198356"/>
    </source>
</evidence>
<reference evidence="10 11" key="1">
    <citation type="submission" date="2017-06" db="EMBL/GenBank/DDBJ databases">
        <authorList>
            <person name="Kim H.J."/>
            <person name="Triplett B.A."/>
        </authorList>
    </citation>
    <scope>NUCLEOTIDE SEQUENCE [LARGE SCALE GENOMIC DNA]</scope>
    <source>
        <strain evidence="10 11">DSM 18704</strain>
    </source>
</reference>
<evidence type="ECO:0000256" key="1">
    <source>
        <dbReference type="ARBA" id="ARBA00010669"/>
    </source>
</evidence>
<dbReference type="PROSITE" id="PS51747">
    <property type="entry name" value="CYT_DCMP_DEAMINASES_2"/>
    <property type="match status" value="1"/>
</dbReference>
<comment type="catalytic activity">
    <reaction evidence="7 8">
        <text>adenosine(34) in tRNA + H2O + H(+) = inosine(34) in tRNA + NH4(+)</text>
        <dbReference type="Rhea" id="RHEA:43168"/>
        <dbReference type="Rhea" id="RHEA-COMP:10373"/>
        <dbReference type="Rhea" id="RHEA-COMP:10374"/>
        <dbReference type="ChEBI" id="CHEBI:15377"/>
        <dbReference type="ChEBI" id="CHEBI:15378"/>
        <dbReference type="ChEBI" id="CHEBI:28938"/>
        <dbReference type="ChEBI" id="CHEBI:74411"/>
        <dbReference type="ChEBI" id="CHEBI:82852"/>
        <dbReference type="EC" id="3.5.4.33"/>
    </reaction>
</comment>
<evidence type="ECO:0000256" key="5">
    <source>
        <dbReference type="ARBA" id="ARBA00022801"/>
    </source>
</evidence>
<dbReference type="Proteomes" id="UP000198356">
    <property type="component" value="Unassembled WGS sequence"/>
</dbReference>
<feature type="active site" description="Proton donor" evidence="8">
    <location>
        <position position="54"/>
    </location>
</feature>
<comment type="function">
    <text evidence="8">Catalyzes the deamination of adenosine to inosine at the wobble position 34 of tRNA(Arg2).</text>
</comment>
<protein>
    <recommendedName>
        <fullName evidence="8">tRNA-specific adenosine deaminase</fullName>
        <ecNumber evidence="8">3.5.4.33</ecNumber>
    </recommendedName>
</protein>
<dbReference type="GO" id="GO:0008270">
    <property type="term" value="F:zinc ion binding"/>
    <property type="evidence" value="ECO:0007669"/>
    <property type="project" value="UniProtKB-UniRule"/>
</dbReference>
<dbReference type="RefSeq" id="WP_089408335.1">
    <property type="nucleotide sequence ID" value="NZ_FZOU01000003.1"/>
</dbReference>
<name>A0A239IQD2_9BACT</name>
<evidence type="ECO:0000256" key="2">
    <source>
        <dbReference type="ARBA" id="ARBA00011738"/>
    </source>
</evidence>
<dbReference type="PANTHER" id="PTHR11079">
    <property type="entry name" value="CYTOSINE DEAMINASE FAMILY MEMBER"/>
    <property type="match status" value="1"/>
</dbReference>
<evidence type="ECO:0000256" key="8">
    <source>
        <dbReference type="HAMAP-Rule" id="MF_00972"/>
    </source>
</evidence>
<proteinExistence type="inferred from homology"/>
<dbReference type="InterPro" id="IPR016193">
    <property type="entry name" value="Cytidine_deaminase-like"/>
</dbReference>
<keyword evidence="11" id="KW-1185">Reference proteome</keyword>
<accession>A0A239IQD2</accession>
<evidence type="ECO:0000259" key="9">
    <source>
        <dbReference type="PROSITE" id="PS51747"/>
    </source>
</evidence>
<dbReference type="PROSITE" id="PS00903">
    <property type="entry name" value="CYT_DCMP_DEAMINASES_1"/>
    <property type="match status" value="1"/>
</dbReference>
<comment type="cofactor">
    <cofactor evidence="8">
        <name>Zn(2+)</name>
        <dbReference type="ChEBI" id="CHEBI:29105"/>
    </cofactor>
    <text evidence="8">Binds 1 zinc ion per subunit.</text>
</comment>
<dbReference type="EMBL" id="FZOU01000003">
    <property type="protein sequence ID" value="SNS95602.1"/>
    <property type="molecule type" value="Genomic_DNA"/>
</dbReference>
<dbReference type="GO" id="GO:0052717">
    <property type="term" value="F:tRNA-specific adenosine-34 deaminase activity"/>
    <property type="evidence" value="ECO:0007669"/>
    <property type="project" value="UniProtKB-UniRule"/>
</dbReference>
<evidence type="ECO:0000256" key="3">
    <source>
        <dbReference type="ARBA" id="ARBA00022694"/>
    </source>
</evidence>
<dbReference type="FunFam" id="3.40.140.10:FF:000005">
    <property type="entry name" value="tRNA-specific adenosine deaminase"/>
    <property type="match status" value="1"/>
</dbReference>
<dbReference type="HAMAP" id="MF_00972">
    <property type="entry name" value="tRNA_aden_deaminase"/>
    <property type="match status" value="1"/>
</dbReference>
<feature type="binding site" evidence="8">
    <location>
        <position position="85"/>
    </location>
    <ligand>
        <name>Zn(2+)</name>
        <dbReference type="ChEBI" id="CHEBI:29105"/>
        <note>catalytic</note>
    </ligand>
</feature>
<dbReference type="EC" id="3.5.4.33" evidence="8"/>
<gene>
    <name evidence="8" type="primary">tadA</name>
    <name evidence="10" type="ORF">SAMN05421770_103217</name>
</gene>
<dbReference type="Pfam" id="PF00383">
    <property type="entry name" value="dCMP_cyt_deam_1"/>
    <property type="match status" value="1"/>
</dbReference>
<feature type="binding site" evidence="8">
    <location>
        <position position="82"/>
    </location>
    <ligand>
        <name>Zn(2+)</name>
        <dbReference type="ChEBI" id="CHEBI:29105"/>
        <note>catalytic</note>
    </ligand>
</feature>
<evidence type="ECO:0000256" key="7">
    <source>
        <dbReference type="ARBA" id="ARBA00048045"/>
    </source>
</evidence>
<comment type="similarity">
    <text evidence="1">Belongs to the cytidine and deoxycytidylate deaminase family. ADAT2 subfamily.</text>
</comment>
<dbReference type="PANTHER" id="PTHR11079:SF202">
    <property type="entry name" value="TRNA-SPECIFIC ADENOSINE DEAMINASE"/>
    <property type="match status" value="1"/>
</dbReference>
<feature type="domain" description="CMP/dCMP-type deaminase" evidence="9">
    <location>
        <begin position="1"/>
        <end position="111"/>
    </location>
</feature>
<evidence type="ECO:0000313" key="10">
    <source>
        <dbReference type="EMBL" id="SNS95602.1"/>
    </source>
</evidence>
<dbReference type="InterPro" id="IPR028883">
    <property type="entry name" value="tRNA_aden_deaminase"/>
</dbReference>
<sequence length="156" mass="16730">MTDEDYLRAAIAEARAAEAAGEVPVGAVIMRDGEVIATGRNRVITDSDPTAHAEIVAMRAAGSILGNYRLLGCDLYVTLEPCAMCASAILHARIRRLVYAAPDPKAGACGSVLEVMNHPKLNHRVEVVSGLLAEECSSMLTSFFRARRGRPELHLS</sequence>
<evidence type="ECO:0000256" key="6">
    <source>
        <dbReference type="ARBA" id="ARBA00022833"/>
    </source>
</evidence>
<organism evidence="10 11">
    <name type="scientific">Granulicella rosea</name>
    <dbReference type="NCBI Taxonomy" id="474952"/>
    <lineage>
        <taxon>Bacteria</taxon>
        <taxon>Pseudomonadati</taxon>
        <taxon>Acidobacteriota</taxon>
        <taxon>Terriglobia</taxon>
        <taxon>Terriglobales</taxon>
        <taxon>Acidobacteriaceae</taxon>
        <taxon>Granulicella</taxon>
    </lineage>
</organism>
<keyword evidence="3 8" id="KW-0819">tRNA processing</keyword>
<dbReference type="InterPro" id="IPR016192">
    <property type="entry name" value="APOBEC/CMP_deaminase_Zn-bd"/>
</dbReference>
<dbReference type="AlphaFoldDB" id="A0A239IQD2"/>
<dbReference type="InterPro" id="IPR002125">
    <property type="entry name" value="CMP_dCMP_dom"/>
</dbReference>
<keyword evidence="4 8" id="KW-0479">Metal-binding</keyword>
<keyword evidence="6 8" id="KW-0862">Zinc</keyword>
<dbReference type="Gene3D" id="3.40.140.10">
    <property type="entry name" value="Cytidine Deaminase, domain 2"/>
    <property type="match status" value="1"/>
</dbReference>
<dbReference type="GO" id="GO:0002100">
    <property type="term" value="P:tRNA wobble adenosine to inosine editing"/>
    <property type="evidence" value="ECO:0007669"/>
    <property type="project" value="UniProtKB-UniRule"/>
</dbReference>
<keyword evidence="5 8" id="KW-0378">Hydrolase</keyword>
<dbReference type="SUPFAM" id="SSF53927">
    <property type="entry name" value="Cytidine deaminase-like"/>
    <property type="match status" value="1"/>
</dbReference>
<evidence type="ECO:0000256" key="4">
    <source>
        <dbReference type="ARBA" id="ARBA00022723"/>
    </source>
</evidence>
<dbReference type="NCBIfam" id="NF008113">
    <property type="entry name" value="PRK10860.1"/>
    <property type="match status" value="1"/>
</dbReference>
<feature type="binding site" evidence="8">
    <location>
        <position position="52"/>
    </location>
    <ligand>
        <name>Zn(2+)</name>
        <dbReference type="ChEBI" id="CHEBI:29105"/>
        <note>catalytic</note>
    </ligand>
</feature>
<dbReference type="CDD" id="cd01285">
    <property type="entry name" value="nucleoside_deaminase"/>
    <property type="match status" value="1"/>
</dbReference>
<comment type="subunit">
    <text evidence="2 8">Homodimer.</text>
</comment>